<name>A0A381SHZ2_9ZZZZ</name>
<dbReference type="PANTHER" id="PTHR43312">
    <property type="entry name" value="D-THREO-ALDOSE 1-DEHYDROGENASE"/>
    <property type="match status" value="1"/>
</dbReference>
<accession>A0A381SHZ2</accession>
<proteinExistence type="predicted"/>
<dbReference type="Pfam" id="PF00248">
    <property type="entry name" value="Aldo_ket_red"/>
    <property type="match status" value="1"/>
</dbReference>
<protein>
    <recommendedName>
        <fullName evidence="1">NADP-dependent oxidoreductase domain-containing protein</fullName>
    </recommendedName>
</protein>
<dbReference type="Gene3D" id="3.20.20.100">
    <property type="entry name" value="NADP-dependent oxidoreductase domain"/>
    <property type="match status" value="1"/>
</dbReference>
<organism evidence="2">
    <name type="scientific">marine metagenome</name>
    <dbReference type="NCBI Taxonomy" id="408172"/>
    <lineage>
        <taxon>unclassified sequences</taxon>
        <taxon>metagenomes</taxon>
        <taxon>ecological metagenomes</taxon>
    </lineage>
</organism>
<dbReference type="EMBL" id="UINC01003128">
    <property type="protein sequence ID" value="SVA03596.1"/>
    <property type="molecule type" value="Genomic_DNA"/>
</dbReference>
<gene>
    <name evidence="2" type="ORF">METZ01_LOCUS56450</name>
</gene>
<feature type="domain" description="NADP-dependent oxidoreductase" evidence="1">
    <location>
        <begin position="23"/>
        <end position="222"/>
    </location>
</feature>
<dbReference type="InterPro" id="IPR023210">
    <property type="entry name" value="NADP_OxRdtase_dom"/>
</dbReference>
<dbReference type="InterPro" id="IPR053135">
    <property type="entry name" value="AKR2_Oxidoreductase"/>
</dbReference>
<evidence type="ECO:0000313" key="2">
    <source>
        <dbReference type="EMBL" id="SVA03596.1"/>
    </source>
</evidence>
<dbReference type="PANTHER" id="PTHR43312:SF1">
    <property type="entry name" value="NADP-DEPENDENT OXIDOREDUCTASE DOMAIN-CONTAINING PROTEIN"/>
    <property type="match status" value="1"/>
</dbReference>
<dbReference type="SUPFAM" id="SSF51430">
    <property type="entry name" value="NAD(P)-linked oxidoreductase"/>
    <property type="match status" value="1"/>
</dbReference>
<dbReference type="CDD" id="cd19100">
    <property type="entry name" value="AKR_unchar"/>
    <property type="match status" value="1"/>
</dbReference>
<reference evidence="2" key="1">
    <citation type="submission" date="2018-05" db="EMBL/GenBank/DDBJ databases">
        <authorList>
            <person name="Lanie J.A."/>
            <person name="Ng W.-L."/>
            <person name="Kazmierczak K.M."/>
            <person name="Andrzejewski T.M."/>
            <person name="Davidsen T.M."/>
            <person name="Wayne K.J."/>
            <person name="Tettelin H."/>
            <person name="Glass J.I."/>
            <person name="Rusch D."/>
            <person name="Podicherti R."/>
            <person name="Tsui H.-C.T."/>
            <person name="Winkler M.E."/>
        </authorList>
    </citation>
    <scope>NUCLEOTIDE SEQUENCE</scope>
</reference>
<evidence type="ECO:0000259" key="1">
    <source>
        <dbReference type="Pfam" id="PF00248"/>
    </source>
</evidence>
<sequence length="295" mass="33424">MQKKRLVVESRRLGRTGHSSTVITFGAYSIGKLSQPDADSAIQMCLDYGVNHMDIAPGYSESMERVAPWMPELRSKMFLGCKTPMRTRDDVWSNVKDIMGRMNVDSFDLFQLHSVIDLETLDLVTGKGGALEALVEMKEQGLTKWLGITGHGPSAPSTHLEALRRFDFDTVMFPVNASMYRNHEYRKDSDTLIQFCNQNDVGIQTIKMIARGGWADNQKDCATWYDPYREQKEIDEALWWQLSQKIDTAPSCGEFSLLEKVLDAGSRFQQLSTEEQENITSTRVSIKPEPKLAII</sequence>
<dbReference type="AlphaFoldDB" id="A0A381SHZ2"/>
<dbReference type="InterPro" id="IPR036812">
    <property type="entry name" value="NAD(P)_OxRdtase_dom_sf"/>
</dbReference>